<dbReference type="InterPro" id="IPR029063">
    <property type="entry name" value="SAM-dependent_MTases_sf"/>
</dbReference>
<gene>
    <name evidence="1" type="ORF">B0J11DRAFT_217742</name>
</gene>
<keyword evidence="2" id="KW-1185">Reference proteome</keyword>
<dbReference type="SUPFAM" id="SSF53335">
    <property type="entry name" value="S-adenosyl-L-methionine-dependent methyltransferases"/>
    <property type="match status" value="1"/>
</dbReference>
<dbReference type="GO" id="GO:0005829">
    <property type="term" value="C:cytosol"/>
    <property type="evidence" value="ECO:0007669"/>
    <property type="project" value="TreeGrafter"/>
</dbReference>
<dbReference type="PANTHER" id="PTHR14614">
    <property type="entry name" value="HEPATOCELLULAR CARCINOMA-ASSOCIATED ANTIGEN"/>
    <property type="match status" value="1"/>
</dbReference>
<dbReference type="AlphaFoldDB" id="A0A9P9E7P3"/>
<dbReference type="CDD" id="cd02440">
    <property type="entry name" value="AdoMet_MTases"/>
    <property type="match status" value="1"/>
</dbReference>
<dbReference type="GO" id="GO:0008757">
    <property type="term" value="F:S-adenosylmethionine-dependent methyltransferase activity"/>
    <property type="evidence" value="ECO:0007669"/>
    <property type="project" value="UniProtKB-ARBA"/>
</dbReference>
<reference evidence="1" key="1">
    <citation type="journal article" date="2021" name="Nat. Commun.">
        <title>Genetic determinants of endophytism in the Arabidopsis root mycobiome.</title>
        <authorList>
            <person name="Mesny F."/>
            <person name="Miyauchi S."/>
            <person name="Thiergart T."/>
            <person name="Pickel B."/>
            <person name="Atanasova L."/>
            <person name="Karlsson M."/>
            <person name="Huettel B."/>
            <person name="Barry K.W."/>
            <person name="Haridas S."/>
            <person name="Chen C."/>
            <person name="Bauer D."/>
            <person name="Andreopoulos W."/>
            <person name="Pangilinan J."/>
            <person name="LaButti K."/>
            <person name="Riley R."/>
            <person name="Lipzen A."/>
            <person name="Clum A."/>
            <person name="Drula E."/>
            <person name="Henrissat B."/>
            <person name="Kohler A."/>
            <person name="Grigoriev I.V."/>
            <person name="Martin F.M."/>
            <person name="Hacquard S."/>
        </authorList>
    </citation>
    <scope>NUCLEOTIDE SEQUENCE</scope>
    <source>
        <strain evidence="1">MPI-CAGE-CH-0243</strain>
    </source>
</reference>
<sequence>MRYIRFLKTPRLVAGKDASNPQIHCLITITSDLGDSFLPYDIALVVELRSGKTEEIVTSRSVQWTAGMRDLFIKLPYRKDRASPSLKIRISVDPKSPADDLERLREQDTRGVVSAWSALLDPSSEHKQSEKLIERRISVPGAKPVCIWEETGESIARHLWDAGIVFTSHFHENNIKSGVNLLKSAFSPGDESRRLKVLELGAGCGLFGISIAQSMKHTDVLLTDLPEAKDIISRNLKTAEPKEGTTIEFEELNWDKDLPNNIQTTKFDVLVATDCTYNPDSSPALVNTIQRLGDVSPDVYIIVAMKIRHLSENVFFELMSKAKFEKKESIEIPLPGDDGAGEETVWVHVFAQRKGM</sequence>
<dbReference type="Pfam" id="PF10294">
    <property type="entry name" value="Methyltransf_16"/>
    <property type="match status" value="1"/>
</dbReference>
<dbReference type="Proteomes" id="UP000700596">
    <property type="component" value="Unassembled WGS sequence"/>
</dbReference>
<accession>A0A9P9E7P3</accession>
<evidence type="ECO:0000313" key="1">
    <source>
        <dbReference type="EMBL" id="KAH7132134.1"/>
    </source>
</evidence>
<organism evidence="1 2">
    <name type="scientific">Dendryphion nanum</name>
    <dbReference type="NCBI Taxonomy" id="256645"/>
    <lineage>
        <taxon>Eukaryota</taxon>
        <taxon>Fungi</taxon>
        <taxon>Dikarya</taxon>
        <taxon>Ascomycota</taxon>
        <taxon>Pezizomycotina</taxon>
        <taxon>Dothideomycetes</taxon>
        <taxon>Pleosporomycetidae</taxon>
        <taxon>Pleosporales</taxon>
        <taxon>Torulaceae</taxon>
        <taxon>Dendryphion</taxon>
    </lineage>
</organism>
<dbReference type="GO" id="GO:0032259">
    <property type="term" value="P:methylation"/>
    <property type="evidence" value="ECO:0007669"/>
    <property type="project" value="UniProtKB-KW"/>
</dbReference>
<keyword evidence="1" id="KW-0489">Methyltransferase</keyword>
<dbReference type="OrthoDB" id="413520at2759"/>
<keyword evidence="1" id="KW-0808">Transferase</keyword>
<dbReference type="PANTHER" id="PTHR14614:SF132">
    <property type="entry name" value="PROTEIN-LYSINE METHYLTRANSFERASE C42C1.13"/>
    <property type="match status" value="1"/>
</dbReference>
<proteinExistence type="predicted"/>
<evidence type="ECO:0000313" key="2">
    <source>
        <dbReference type="Proteomes" id="UP000700596"/>
    </source>
</evidence>
<comment type="caution">
    <text evidence="1">The sequence shown here is derived from an EMBL/GenBank/DDBJ whole genome shotgun (WGS) entry which is preliminary data.</text>
</comment>
<dbReference type="Gene3D" id="3.40.50.150">
    <property type="entry name" value="Vaccinia Virus protein VP39"/>
    <property type="match status" value="1"/>
</dbReference>
<dbReference type="EMBL" id="JAGMWT010000003">
    <property type="protein sequence ID" value="KAH7132134.1"/>
    <property type="molecule type" value="Genomic_DNA"/>
</dbReference>
<dbReference type="InterPro" id="IPR019410">
    <property type="entry name" value="Methyltransf_16"/>
</dbReference>
<protein>
    <submittedName>
        <fullName evidence="1">Methyltransferase-domain-containing protein</fullName>
    </submittedName>
</protein>
<name>A0A9P9E7P3_9PLEO</name>